<sequence length="219" mass="23301">MTDSDSAENETVKACPYCDSASVVTNSAGGGRTYNPDADQYRCADCQRTFNEPNERESGDSPGIRPDSIAAKLDAADPDDLVTDGGVERIAGLRDAYDQLEHEVIACSPSLSVPTATPARFAYADPPGVTDADAIADRLADSPIAFLDVLATNGESWYDFHVSSAAYDDEHDGDCKVTITTAGVTVVRTHRDLPPEAFEHVVEAIADAVDAPLRFDADT</sequence>
<reference evidence="2 3" key="1">
    <citation type="journal article" date="2014" name="PLoS Genet.">
        <title>Phylogenetically driven sequencing of extremely halophilic archaea reveals strategies for static and dynamic osmo-response.</title>
        <authorList>
            <person name="Becker E.A."/>
            <person name="Seitzer P.M."/>
            <person name="Tritt A."/>
            <person name="Larsen D."/>
            <person name="Krusor M."/>
            <person name="Yao A.I."/>
            <person name="Wu D."/>
            <person name="Madern D."/>
            <person name="Eisen J.A."/>
            <person name="Darling A.E."/>
            <person name="Facciotti M.T."/>
        </authorList>
    </citation>
    <scope>NUCLEOTIDE SEQUENCE [LARGE SCALE GENOMIC DNA]</scope>
    <source>
        <strain evidence="2 3">DSM 1137</strain>
    </source>
</reference>
<feature type="region of interest" description="Disordered" evidence="1">
    <location>
        <begin position="48"/>
        <end position="68"/>
    </location>
</feature>
<evidence type="ECO:0000313" key="3">
    <source>
        <dbReference type="Proteomes" id="UP000011514"/>
    </source>
</evidence>
<organism evidence="2 3">
    <name type="scientific">Halorubrum saccharovorum DSM 1137</name>
    <dbReference type="NCBI Taxonomy" id="1227484"/>
    <lineage>
        <taxon>Archaea</taxon>
        <taxon>Methanobacteriati</taxon>
        <taxon>Methanobacteriota</taxon>
        <taxon>Stenosarchaea group</taxon>
        <taxon>Halobacteria</taxon>
        <taxon>Halobacteriales</taxon>
        <taxon>Haloferacaceae</taxon>
        <taxon>Halorubrum</taxon>
    </lineage>
</organism>
<dbReference type="EMBL" id="AOJE01000037">
    <property type="protein sequence ID" value="ELZ39339.1"/>
    <property type="molecule type" value="Genomic_DNA"/>
</dbReference>
<dbReference type="Proteomes" id="UP000011514">
    <property type="component" value="Unassembled WGS sequence"/>
</dbReference>
<gene>
    <name evidence="2" type="ORF">C471_08475</name>
</gene>
<proteinExistence type="predicted"/>
<accession>M0DZ11</accession>
<dbReference type="STRING" id="1227484.C471_08475"/>
<dbReference type="PATRIC" id="fig|1227484.4.peg.1699"/>
<dbReference type="RefSeq" id="WP_004048193.1">
    <property type="nucleotide sequence ID" value="NZ_AOJE01000037.1"/>
</dbReference>
<evidence type="ECO:0000256" key="1">
    <source>
        <dbReference type="SAM" id="MobiDB-lite"/>
    </source>
</evidence>
<dbReference type="OrthoDB" id="327547at2157"/>
<name>M0DZ11_9EURY</name>
<evidence type="ECO:0000313" key="2">
    <source>
        <dbReference type="EMBL" id="ELZ39339.1"/>
    </source>
</evidence>
<protein>
    <submittedName>
        <fullName evidence="2">Uncharacterized protein</fullName>
    </submittedName>
</protein>
<dbReference type="AlphaFoldDB" id="M0DZ11"/>
<comment type="caution">
    <text evidence="2">The sequence shown here is derived from an EMBL/GenBank/DDBJ whole genome shotgun (WGS) entry which is preliminary data.</text>
</comment>
<keyword evidence="3" id="KW-1185">Reference proteome</keyword>
<dbReference type="eggNOG" id="ENOG502N64K">
    <property type="taxonomic scope" value="Archaea"/>
</dbReference>